<dbReference type="GO" id="GO:0005840">
    <property type="term" value="C:ribosome"/>
    <property type="evidence" value="ECO:0007669"/>
    <property type="project" value="UniProtKB-KW"/>
</dbReference>
<dbReference type="Pfam" id="PF01649">
    <property type="entry name" value="Ribosomal_S20p"/>
    <property type="match status" value="1"/>
</dbReference>
<dbReference type="SUPFAM" id="SSF46992">
    <property type="entry name" value="Ribosomal protein S20"/>
    <property type="match status" value="1"/>
</dbReference>
<organism evidence="7 8">
    <name type="scientific">Candidatus Shapirobacteria bacterium RBG_13_44_7</name>
    <dbReference type="NCBI Taxonomy" id="1802149"/>
    <lineage>
        <taxon>Bacteria</taxon>
        <taxon>Candidatus Shapironibacteriota</taxon>
    </lineage>
</organism>
<dbReference type="AlphaFoldDB" id="A0A1F7SKS4"/>
<keyword evidence="1" id="KW-0699">rRNA-binding</keyword>
<protein>
    <recommendedName>
        <fullName evidence="5">Small ribosomal subunit protein bS20</fullName>
    </recommendedName>
    <alternativeName>
        <fullName evidence="6">30S ribosomal protein S20</fullName>
    </alternativeName>
</protein>
<dbReference type="NCBIfam" id="TIGR00029">
    <property type="entry name" value="S20"/>
    <property type="match status" value="1"/>
</dbReference>
<gene>
    <name evidence="7" type="ORF">A3K55_02265</name>
</gene>
<dbReference type="GO" id="GO:1990904">
    <property type="term" value="C:ribonucleoprotein complex"/>
    <property type="evidence" value="ECO:0007669"/>
    <property type="project" value="UniProtKB-KW"/>
</dbReference>
<evidence type="ECO:0000256" key="3">
    <source>
        <dbReference type="ARBA" id="ARBA00022980"/>
    </source>
</evidence>
<dbReference type="Proteomes" id="UP000185874">
    <property type="component" value="Unassembled WGS sequence"/>
</dbReference>
<comment type="caution">
    <text evidence="7">The sequence shown here is derived from an EMBL/GenBank/DDBJ whole genome shotgun (WGS) entry which is preliminary data.</text>
</comment>
<evidence type="ECO:0000313" key="8">
    <source>
        <dbReference type="Proteomes" id="UP000185874"/>
    </source>
</evidence>
<dbReference type="Gene3D" id="1.20.58.110">
    <property type="entry name" value="Ribosomal protein S20"/>
    <property type="match status" value="1"/>
</dbReference>
<dbReference type="InterPro" id="IPR002583">
    <property type="entry name" value="Ribosomal_bS20"/>
</dbReference>
<keyword evidence="4" id="KW-0687">Ribonucleoprotein</keyword>
<sequence length="76" mass="8648">MPNTKSSKATLRHDLRRQSINAVLRDKLKAALTQVRKKPSAANTKLAISLLDKAARKRIIHPTKAKRLKARLQRKK</sequence>
<keyword evidence="2" id="KW-0694">RNA-binding</keyword>
<dbReference type="GO" id="GO:0006412">
    <property type="term" value="P:translation"/>
    <property type="evidence" value="ECO:0007669"/>
    <property type="project" value="InterPro"/>
</dbReference>
<evidence type="ECO:0000256" key="4">
    <source>
        <dbReference type="ARBA" id="ARBA00023274"/>
    </source>
</evidence>
<accession>A0A1F7SKS4</accession>
<evidence type="ECO:0000256" key="6">
    <source>
        <dbReference type="ARBA" id="ARBA00035343"/>
    </source>
</evidence>
<dbReference type="InterPro" id="IPR036510">
    <property type="entry name" value="Ribosomal_bS20_sf"/>
</dbReference>
<evidence type="ECO:0000256" key="5">
    <source>
        <dbReference type="ARBA" id="ARBA00035136"/>
    </source>
</evidence>
<evidence type="ECO:0000313" key="7">
    <source>
        <dbReference type="EMBL" id="OGL54365.1"/>
    </source>
</evidence>
<proteinExistence type="predicted"/>
<evidence type="ECO:0000256" key="2">
    <source>
        <dbReference type="ARBA" id="ARBA00022884"/>
    </source>
</evidence>
<name>A0A1F7SKS4_9BACT</name>
<dbReference type="GO" id="GO:0003735">
    <property type="term" value="F:structural constituent of ribosome"/>
    <property type="evidence" value="ECO:0007669"/>
    <property type="project" value="InterPro"/>
</dbReference>
<dbReference type="GO" id="GO:0019843">
    <property type="term" value="F:rRNA binding"/>
    <property type="evidence" value="ECO:0007669"/>
    <property type="project" value="UniProtKB-KW"/>
</dbReference>
<reference evidence="7 8" key="1">
    <citation type="journal article" date="2016" name="Nat. Commun.">
        <title>Thousands of microbial genomes shed light on interconnected biogeochemical processes in an aquifer system.</title>
        <authorList>
            <person name="Anantharaman K."/>
            <person name="Brown C.T."/>
            <person name="Hug L.A."/>
            <person name="Sharon I."/>
            <person name="Castelle C.J."/>
            <person name="Probst A.J."/>
            <person name="Thomas B.C."/>
            <person name="Singh A."/>
            <person name="Wilkins M.J."/>
            <person name="Karaoz U."/>
            <person name="Brodie E.L."/>
            <person name="Williams K.H."/>
            <person name="Hubbard S.S."/>
            <person name="Banfield J.F."/>
        </authorList>
    </citation>
    <scope>NUCLEOTIDE SEQUENCE [LARGE SCALE GENOMIC DNA]</scope>
</reference>
<evidence type="ECO:0000256" key="1">
    <source>
        <dbReference type="ARBA" id="ARBA00022730"/>
    </source>
</evidence>
<keyword evidence="3" id="KW-0689">Ribosomal protein</keyword>
<dbReference type="EMBL" id="MGDJ01000002">
    <property type="protein sequence ID" value="OGL54365.1"/>
    <property type="molecule type" value="Genomic_DNA"/>
</dbReference>